<feature type="domain" description="RING-type" evidence="6">
    <location>
        <begin position="10"/>
        <end position="50"/>
    </location>
</feature>
<evidence type="ECO:0000256" key="1">
    <source>
        <dbReference type="ARBA" id="ARBA00022723"/>
    </source>
</evidence>
<dbReference type="Pfam" id="PF14634">
    <property type="entry name" value="zf-RING_5"/>
    <property type="match status" value="1"/>
</dbReference>
<feature type="coiled-coil region" evidence="5">
    <location>
        <begin position="138"/>
        <end position="204"/>
    </location>
</feature>
<keyword evidence="1" id="KW-0479">Metal-binding</keyword>
<dbReference type="OrthoDB" id="6105938at2759"/>
<dbReference type="InterPro" id="IPR013083">
    <property type="entry name" value="Znf_RING/FYVE/PHD"/>
</dbReference>
<dbReference type="Proteomes" id="UP000297245">
    <property type="component" value="Unassembled WGS sequence"/>
</dbReference>
<sequence>MLCLGPGSSCDVCLDPFGDDSKAPCSIECGHVFCSDCLDHITRQTCPLCRESFDVRSAVKLHVDVDGCGAAQSATYAQARRLQRAIADVANEGATEPRLRQLLAECKTFLQSQSRELFEDLRVSHRMLAYLCEVRSKLRAQGQEVARVEAENQALQEDLMDLRIHKEDEIAQLEAEKIQKEALIVELERLNREERDRARDAELEARRKGMEMQGRYIEQLE</sequence>
<dbReference type="PROSITE" id="PS00518">
    <property type="entry name" value="ZF_RING_1"/>
    <property type="match status" value="1"/>
</dbReference>
<dbReference type="Gene3D" id="3.30.40.10">
    <property type="entry name" value="Zinc/RING finger domain, C3HC4 (zinc finger)"/>
    <property type="match status" value="1"/>
</dbReference>
<keyword evidence="2 4" id="KW-0863">Zinc-finger</keyword>
<dbReference type="InterPro" id="IPR001841">
    <property type="entry name" value="Znf_RING"/>
</dbReference>
<evidence type="ECO:0000256" key="3">
    <source>
        <dbReference type="ARBA" id="ARBA00022833"/>
    </source>
</evidence>
<accession>A0A4S8ML49</accession>
<dbReference type="EMBL" id="ML179066">
    <property type="protein sequence ID" value="THV03525.1"/>
    <property type="molecule type" value="Genomic_DNA"/>
</dbReference>
<evidence type="ECO:0000256" key="2">
    <source>
        <dbReference type="ARBA" id="ARBA00022771"/>
    </source>
</evidence>
<dbReference type="AlphaFoldDB" id="A0A4S8ML49"/>
<evidence type="ECO:0000256" key="4">
    <source>
        <dbReference type="PROSITE-ProRule" id="PRU00175"/>
    </source>
</evidence>
<name>A0A4S8ML49_DENBC</name>
<dbReference type="GO" id="GO:0008270">
    <property type="term" value="F:zinc ion binding"/>
    <property type="evidence" value="ECO:0007669"/>
    <property type="project" value="UniProtKB-KW"/>
</dbReference>
<dbReference type="PROSITE" id="PS50089">
    <property type="entry name" value="ZF_RING_2"/>
    <property type="match status" value="1"/>
</dbReference>
<dbReference type="SMART" id="SM00184">
    <property type="entry name" value="RING"/>
    <property type="match status" value="1"/>
</dbReference>
<keyword evidence="3" id="KW-0862">Zinc</keyword>
<proteinExistence type="predicted"/>
<dbReference type="InterPro" id="IPR017907">
    <property type="entry name" value="Znf_RING_CS"/>
</dbReference>
<gene>
    <name evidence="7" type="ORF">K435DRAFT_651062</name>
</gene>
<evidence type="ECO:0000313" key="7">
    <source>
        <dbReference type="EMBL" id="THV03525.1"/>
    </source>
</evidence>
<protein>
    <recommendedName>
        <fullName evidence="6">RING-type domain-containing protein</fullName>
    </recommendedName>
</protein>
<keyword evidence="8" id="KW-1185">Reference proteome</keyword>
<keyword evidence="5" id="KW-0175">Coiled coil</keyword>
<evidence type="ECO:0000256" key="5">
    <source>
        <dbReference type="SAM" id="Coils"/>
    </source>
</evidence>
<evidence type="ECO:0000259" key="6">
    <source>
        <dbReference type="PROSITE" id="PS50089"/>
    </source>
</evidence>
<evidence type="ECO:0000313" key="8">
    <source>
        <dbReference type="Proteomes" id="UP000297245"/>
    </source>
</evidence>
<dbReference type="SUPFAM" id="SSF57850">
    <property type="entry name" value="RING/U-box"/>
    <property type="match status" value="1"/>
</dbReference>
<organism evidence="7 8">
    <name type="scientific">Dendrothele bispora (strain CBS 962.96)</name>
    <dbReference type="NCBI Taxonomy" id="1314807"/>
    <lineage>
        <taxon>Eukaryota</taxon>
        <taxon>Fungi</taxon>
        <taxon>Dikarya</taxon>
        <taxon>Basidiomycota</taxon>
        <taxon>Agaricomycotina</taxon>
        <taxon>Agaricomycetes</taxon>
        <taxon>Agaricomycetidae</taxon>
        <taxon>Agaricales</taxon>
        <taxon>Agaricales incertae sedis</taxon>
        <taxon>Dendrothele</taxon>
    </lineage>
</organism>
<reference evidence="7 8" key="1">
    <citation type="journal article" date="2019" name="Nat. Ecol. Evol.">
        <title>Megaphylogeny resolves global patterns of mushroom evolution.</title>
        <authorList>
            <person name="Varga T."/>
            <person name="Krizsan K."/>
            <person name="Foldi C."/>
            <person name="Dima B."/>
            <person name="Sanchez-Garcia M."/>
            <person name="Sanchez-Ramirez S."/>
            <person name="Szollosi G.J."/>
            <person name="Szarkandi J.G."/>
            <person name="Papp V."/>
            <person name="Albert L."/>
            <person name="Andreopoulos W."/>
            <person name="Angelini C."/>
            <person name="Antonin V."/>
            <person name="Barry K.W."/>
            <person name="Bougher N.L."/>
            <person name="Buchanan P."/>
            <person name="Buyck B."/>
            <person name="Bense V."/>
            <person name="Catcheside P."/>
            <person name="Chovatia M."/>
            <person name="Cooper J."/>
            <person name="Damon W."/>
            <person name="Desjardin D."/>
            <person name="Finy P."/>
            <person name="Geml J."/>
            <person name="Haridas S."/>
            <person name="Hughes K."/>
            <person name="Justo A."/>
            <person name="Karasinski D."/>
            <person name="Kautmanova I."/>
            <person name="Kiss B."/>
            <person name="Kocsube S."/>
            <person name="Kotiranta H."/>
            <person name="LaButti K.M."/>
            <person name="Lechner B.E."/>
            <person name="Liimatainen K."/>
            <person name="Lipzen A."/>
            <person name="Lukacs Z."/>
            <person name="Mihaltcheva S."/>
            <person name="Morgado L.N."/>
            <person name="Niskanen T."/>
            <person name="Noordeloos M.E."/>
            <person name="Ohm R.A."/>
            <person name="Ortiz-Santana B."/>
            <person name="Ovrebo C."/>
            <person name="Racz N."/>
            <person name="Riley R."/>
            <person name="Savchenko A."/>
            <person name="Shiryaev A."/>
            <person name="Soop K."/>
            <person name="Spirin V."/>
            <person name="Szebenyi C."/>
            <person name="Tomsovsky M."/>
            <person name="Tulloss R.E."/>
            <person name="Uehling J."/>
            <person name="Grigoriev I.V."/>
            <person name="Vagvolgyi C."/>
            <person name="Papp T."/>
            <person name="Martin F.M."/>
            <person name="Miettinen O."/>
            <person name="Hibbett D.S."/>
            <person name="Nagy L.G."/>
        </authorList>
    </citation>
    <scope>NUCLEOTIDE SEQUENCE [LARGE SCALE GENOMIC DNA]</scope>
    <source>
        <strain evidence="7 8">CBS 962.96</strain>
    </source>
</reference>